<reference evidence="2" key="2">
    <citation type="submission" date="2025-08" db="UniProtKB">
        <authorList>
            <consortium name="Ensembl"/>
        </authorList>
    </citation>
    <scope>IDENTIFICATION</scope>
</reference>
<dbReference type="InterPro" id="IPR004865">
    <property type="entry name" value="HSR_dom"/>
</dbReference>
<dbReference type="PANTHER" id="PTHR46386">
    <property type="entry name" value="NUCLEAR BODY PROTEIN SP140"/>
    <property type="match status" value="1"/>
</dbReference>
<evidence type="ECO:0000313" key="3">
    <source>
        <dbReference type="Proteomes" id="UP000694387"/>
    </source>
</evidence>
<dbReference type="InterPro" id="IPR043563">
    <property type="entry name" value="Sp110/Sp140/Sp140L-like"/>
</dbReference>
<protein>
    <recommendedName>
        <fullName evidence="1">HSR domain-containing protein</fullName>
    </recommendedName>
</protein>
<sequence>LLINSNSLMFAIVQNKEKIFHKNFLSHFKENKVEMANAITKPFPFLESLRDHAFIIKKIYNVREVYYISSW</sequence>
<evidence type="ECO:0000313" key="2">
    <source>
        <dbReference type="Ensembl" id="ENSEASP00005012077.2"/>
    </source>
</evidence>
<dbReference type="Ensembl" id="ENSEAST00005013121.2">
    <property type="protein sequence ID" value="ENSEASP00005012077.2"/>
    <property type="gene ID" value="ENSEASG00005008436.2"/>
</dbReference>
<reference evidence="2 3" key="1">
    <citation type="journal article" date="2020" name="Nat. Commun.">
        <title>Donkey genomes provide new insights into domestication and selection for coat color.</title>
        <authorList>
            <person name="Wang"/>
            <person name="C."/>
            <person name="Li"/>
            <person name="H."/>
            <person name="Guo"/>
            <person name="Y."/>
            <person name="Huang"/>
            <person name="J."/>
            <person name="Sun"/>
            <person name="Y."/>
            <person name="Min"/>
            <person name="J."/>
            <person name="Wang"/>
            <person name="J."/>
            <person name="Fang"/>
            <person name="X."/>
            <person name="Zhao"/>
            <person name="Z."/>
            <person name="Wang"/>
            <person name="S."/>
            <person name="Zhang"/>
            <person name="Y."/>
            <person name="Liu"/>
            <person name="Q."/>
            <person name="Jiang"/>
            <person name="Q."/>
            <person name="Wang"/>
            <person name="X."/>
            <person name="Guo"/>
            <person name="Y."/>
            <person name="Yang"/>
            <person name="C."/>
            <person name="Wang"/>
            <person name="Y."/>
            <person name="Tian"/>
            <person name="F."/>
            <person name="Zhuang"/>
            <person name="G."/>
            <person name="Fan"/>
            <person name="Y."/>
            <person name="Gao"/>
            <person name="Q."/>
            <person name="Li"/>
            <person name="Y."/>
            <person name="Ju"/>
            <person name="Z."/>
            <person name="Li"/>
            <person name="J."/>
            <person name="Li"/>
            <person name="R."/>
            <person name="Hou"/>
            <person name="M."/>
            <person name="Yang"/>
            <person name="G."/>
            <person name="Liu"/>
            <person name="G."/>
            <person name="Liu"/>
            <person name="W."/>
            <person name="Guo"/>
            <person name="J."/>
            <person name="Pan"/>
            <person name="S."/>
            <person name="Fan"/>
            <person name="G."/>
            <person name="Zhang"/>
            <person name="W."/>
            <person name="Zhang"/>
            <person name="R."/>
            <person name="Yu"/>
            <person name="J."/>
            <person name="Zhang"/>
            <person name="X."/>
            <person name="Yin"/>
            <person name="Q."/>
            <person name="Ji"/>
            <person name="C."/>
            <person name="Jin"/>
            <person name="Y."/>
            <person name="Yue"/>
            <person name="G."/>
            <person name="Liu"/>
            <person name="M."/>
            <person name="Xu"/>
            <person name="J."/>
            <person name="Liu"/>
            <person name="S."/>
            <person name="Jordana"/>
            <person name="J."/>
            <person name="Noce"/>
            <person name="A."/>
            <person name="Amills"/>
            <person name="M."/>
            <person name="Wu"/>
            <person name="D.D."/>
            <person name="Li"/>
            <person name="S."/>
            <person name="Zhou"/>
            <person name="X. and Zhong"/>
            <person name="J."/>
        </authorList>
    </citation>
    <scope>NUCLEOTIDE SEQUENCE [LARGE SCALE GENOMIC DNA]</scope>
</reference>
<dbReference type="AlphaFoldDB" id="A0A8C4LRX8"/>
<name>A0A8C4LRX8_EQUAS</name>
<evidence type="ECO:0000259" key="1">
    <source>
        <dbReference type="PROSITE" id="PS51414"/>
    </source>
</evidence>
<dbReference type="Proteomes" id="UP000694387">
    <property type="component" value="Chromosome 19"/>
</dbReference>
<dbReference type="Pfam" id="PF03172">
    <property type="entry name" value="HSR"/>
    <property type="match status" value="1"/>
</dbReference>
<dbReference type="GO" id="GO:0005634">
    <property type="term" value="C:nucleus"/>
    <property type="evidence" value="ECO:0007669"/>
    <property type="project" value="InterPro"/>
</dbReference>
<feature type="domain" description="HSR" evidence="1">
    <location>
        <begin position="5"/>
        <end position="71"/>
    </location>
</feature>
<dbReference type="PANTHER" id="PTHR46386:SF13">
    <property type="entry name" value="RIKEN CDNA A630001G21 GENE"/>
    <property type="match status" value="1"/>
</dbReference>
<dbReference type="PROSITE" id="PS51414">
    <property type="entry name" value="HSR"/>
    <property type="match status" value="1"/>
</dbReference>
<dbReference type="GeneTree" id="ENSGT01020000231937"/>
<dbReference type="GO" id="GO:0000981">
    <property type="term" value="F:DNA-binding transcription factor activity, RNA polymerase II-specific"/>
    <property type="evidence" value="ECO:0007669"/>
    <property type="project" value="TreeGrafter"/>
</dbReference>
<accession>A0A8C4LRX8</accession>
<organism evidence="2 3">
    <name type="scientific">Equus asinus</name>
    <name type="common">Donkey</name>
    <name type="synonym">Equus africanus asinus</name>
    <dbReference type="NCBI Taxonomy" id="9793"/>
    <lineage>
        <taxon>Eukaryota</taxon>
        <taxon>Metazoa</taxon>
        <taxon>Chordata</taxon>
        <taxon>Craniata</taxon>
        <taxon>Vertebrata</taxon>
        <taxon>Euteleostomi</taxon>
        <taxon>Mammalia</taxon>
        <taxon>Eutheria</taxon>
        <taxon>Laurasiatheria</taxon>
        <taxon>Perissodactyla</taxon>
        <taxon>Equidae</taxon>
        <taxon>Equus</taxon>
    </lineage>
</organism>
<proteinExistence type="predicted"/>
<keyword evidence="3" id="KW-1185">Reference proteome</keyword>
<reference evidence="2" key="3">
    <citation type="submission" date="2025-09" db="UniProtKB">
        <authorList>
            <consortium name="Ensembl"/>
        </authorList>
    </citation>
    <scope>IDENTIFICATION</scope>
</reference>